<gene>
    <name evidence="9" type="ORF">IAC43_07185</name>
</gene>
<comment type="similarity">
    <text evidence="2">Belongs to the auxin efflux carrier (TC 2.A.69) family.</text>
</comment>
<keyword evidence="4" id="KW-1003">Cell membrane</keyword>
<organism evidence="9 10">
    <name type="scientific">Candidatus Faecivivens stercoripullorum</name>
    <dbReference type="NCBI Taxonomy" id="2840805"/>
    <lineage>
        <taxon>Bacteria</taxon>
        <taxon>Bacillati</taxon>
        <taxon>Bacillota</taxon>
        <taxon>Clostridia</taxon>
        <taxon>Eubacteriales</taxon>
        <taxon>Oscillospiraceae</taxon>
        <taxon>Oscillospiraceae incertae sedis</taxon>
        <taxon>Candidatus Faecivivens</taxon>
    </lineage>
</organism>
<comment type="caution">
    <text evidence="9">The sequence shown here is derived from an EMBL/GenBank/DDBJ whole genome shotgun (WGS) entry which is preliminary data.</text>
</comment>
<dbReference type="Pfam" id="PF03547">
    <property type="entry name" value="Mem_trans"/>
    <property type="match status" value="2"/>
</dbReference>
<protein>
    <submittedName>
        <fullName evidence="9">AEC family transporter</fullName>
    </submittedName>
</protein>
<feature type="transmembrane region" description="Helical" evidence="8">
    <location>
        <begin position="254"/>
        <end position="274"/>
    </location>
</feature>
<dbReference type="PANTHER" id="PTHR36838">
    <property type="entry name" value="AUXIN EFFLUX CARRIER FAMILY PROTEIN"/>
    <property type="match status" value="1"/>
</dbReference>
<evidence type="ECO:0000313" key="10">
    <source>
        <dbReference type="Proteomes" id="UP000824160"/>
    </source>
</evidence>
<evidence type="ECO:0000256" key="5">
    <source>
        <dbReference type="ARBA" id="ARBA00022692"/>
    </source>
</evidence>
<evidence type="ECO:0000256" key="7">
    <source>
        <dbReference type="ARBA" id="ARBA00023136"/>
    </source>
</evidence>
<sequence length="310" mass="33514">MELSLLLLEKILSMAMMVLMGYAVVRFGAIGKGKTAPISSLTLYIICPCMILSAFQIELNRQRLAGLGLALIAAVVLHVVFILLTRVIGDKLGLDGVERASLIYSNGGNLIVPLVSSLLGDEYVFYCCAFIAFQTILVWVHLPRLLVKGYKPNLRKILCNPNIISIAAGLVLFLSGIRFTGIIADTIDSVSGTIGPVAMLMIGMLMAEVDLKRVFTNWKSWVVAFGRLIVYPVVMIGVILLTGVTRWMPGAREVLLVTMLATCAPIAVSISQMADLFGGDSVKASALNVMTVIFCIVTMPLVIALYQLVC</sequence>
<dbReference type="GO" id="GO:0005886">
    <property type="term" value="C:plasma membrane"/>
    <property type="evidence" value="ECO:0007669"/>
    <property type="project" value="UniProtKB-SubCell"/>
</dbReference>
<evidence type="ECO:0000256" key="6">
    <source>
        <dbReference type="ARBA" id="ARBA00022989"/>
    </source>
</evidence>
<dbReference type="Proteomes" id="UP000824160">
    <property type="component" value="Unassembled WGS sequence"/>
</dbReference>
<keyword evidence="7 8" id="KW-0472">Membrane</keyword>
<dbReference type="InterPro" id="IPR038770">
    <property type="entry name" value="Na+/solute_symporter_sf"/>
</dbReference>
<evidence type="ECO:0000256" key="2">
    <source>
        <dbReference type="ARBA" id="ARBA00010145"/>
    </source>
</evidence>
<accession>A0A9D1H979</accession>
<feature type="transmembrane region" description="Helical" evidence="8">
    <location>
        <begin position="123"/>
        <end position="142"/>
    </location>
</feature>
<evidence type="ECO:0000256" key="1">
    <source>
        <dbReference type="ARBA" id="ARBA00004651"/>
    </source>
</evidence>
<evidence type="ECO:0000256" key="4">
    <source>
        <dbReference type="ARBA" id="ARBA00022475"/>
    </source>
</evidence>
<feature type="transmembrane region" description="Helical" evidence="8">
    <location>
        <begin position="190"/>
        <end position="207"/>
    </location>
</feature>
<evidence type="ECO:0000313" key="9">
    <source>
        <dbReference type="EMBL" id="HIT94954.1"/>
    </source>
</evidence>
<evidence type="ECO:0000256" key="3">
    <source>
        <dbReference type="ARBA" id="ARBA00022448"/>
    </source>
</evidence>
<proteinExistence type="inferred from homology"/>
<feature type="transmembrane region" description="Helical" evidence="8">
    <location>
        <begin position="12"/>
        <end position="30"/>
    </location>
</feature>
<keyword evidence="6 8" id="KW-1133">Transmembrane helix</keyword>
<dbReference type="Gene3D" id="1.20.1530.20">
    <property type="match status" value="1"/>
</dbReference>
<feature type="transmembrane region" description="Helical" evidence="8">
    <location>
        <begin position="286"/>
        <end position="309"/>
    </location>
</feature>
<keyword evidence="5 8" id="KW-0812">Transmembrane</keyword>
<feature type="transmembrane region" description="Helical" evidence="8">
    <location>
        <begin position="228"/>
        <end position="248"/>
    </location>
</feature>
<dbReference type="AlphaFoldDB" id="A0A9D1H979"/>
<dbReference type="InterPro" id="IPR004776">
    <property type="entry name" value="Mem_transp_PIN-like"/>
</dbReference>
<dbReference type="PANTHER" id="PTHR36838:SF1">
    <property type="entry name" value="SLR1864 PROTEIN"/>
    <property type="match status" value="1"/>
</dbReference>
<evidence type="ECO:0000256" key="8">
    <source>
        <dbReference type="SAM" id="Phobius"/>
    </source>
</evidence>
<feature type="transmembrane region" description="Helical" evidence="8">
    <location>
        <begin position="67"/>
        <end position="88"/>
    </location>
</feature>
<name>A0A9D1H979_9FIRM</name>
<feature type="transmembrane region" description="Helical" evidence="8">
    <location>
        <begin position="36"/>
        <end position="55"/>
    </location>
</feature>
<reference evidence="9" key="1">
    <citation type="submission" date="2020-10" db="EMBL/GenBank/DDBJ databases">
        <authorList>
            <person name="Gilroy R."/>
        </authorList>
    </citation>
    <scope>NUCLEOTIDE SEQUENCE</scope>
    <source>
        <strain evidence="9">ChiBcec7-5410</strain>
    </source>
</reference>
<keyword evidence="3" id="KW-0813">Transport</keyword>
<dbReference type="GO" id="GO:0055085">
    <property type="term" value="P:transmembrane transport"/>
    <property type="evidence" value="ECO:0007669"/>
    <property type="project" value="InterPro"/>
</dbReference>
<feature type="transmembrane region" description="Helical" evidence="8">
    <location>
        <begin position="163"/>
        <end position="184"/>
    </location>
</feature>
<dbReference type="EMBL" id="DVLW01000196">
    <property type="protein sequence ID" value="HIT94954.1"/>
    <property type="molecule type" value="Genomic_DNA"/>
</dbReference>
<comment type="subcellular location">
    <subcellularLocation>
        <location evidence="1">Cell membrane</location>
        <topology evidence="1">Multi-pass membrane protein</topology>
    </subcellularLocation>
</comment>
<reference evidence="9" key="2">
    <citation type="journal article" date="2021" name="PeerJ">
        <title>Extensive microbial diversity within the chicken gut microbiome revealed by metagenomics and culture.</title>
        <authorList>
            <person name="Gilroy R."/>
            <person name="Ravi A."/>
            <person name="Getino M."/>
            <person name="Pursley I."/>
            <person name="Horton D.L."/>
            <person name="Alikhan N.F."/>
            <person name="Baker D."/>
            <person name="Gharbi K."/>
            <person name="Hall N."/>
            <person name="Watson M."/>
            <person name="Adriaenssens E.M."/>
            <person name="Foster-Nyarko E."/>
            <person name="Jarju S."/>
            <person name="Secka A."/>
            <person name="Antonio M."/>
            <person name="Oren A."/>
            <person name="Chaudhuri R.R."/>
            <person name="La Ragione R."/>
            <person name="Hildebrand F."/>
            <person name="Pallen M.J."/>
        </authorList>
    </citation>
    <scope>NUCLEOTIDE SEQUENCE</scope>
    <source>
        <strain evidence="9">ChiBcec7-5410</strain>
    </source>
</reference>